<dbReference type="PANTHER" id="PTHR43649">
    <property type="entry name" value="ARABINOSE-BINDING PROTEIN-RELATED"/>
    <property type="match status" value="1"/>
</dbReference>
<evidence type="ECO:0000256" key="5">
    <source>
        <dbReference type="SAM" id="SignalP"/>
    </source>
</evidence>
<reference evidence="6 7" key="1">
    <citation type="submission" date="2018-12" db="EMBL/GenBank/DDBJ databases">
        <title>Complete genome sequence of Flaviflexus salsibiostraticola KCTC 33148.</title>
        <authorList>
            <person name="Bae J.-W."/>
        </authorList>
    </citation>
    <scope>NUCLEOTIDE SEQUENCE [LARGE SCALE GENOMIC DNA]</scope>
    <source>
        <strain evidence="6 7">KCTC 33148</strain>
    </source>
</reference>
<feature type="chain" id="PRO_5039421116" evidence="5">
    <location>
        <begin position="24"/>
        <end position="432"/>
    </location>
</feature>
<evidence type="ECO:0000256" key="2">
    <source>
        <dbReference type="ARBA" id="ARBA00008520"/>
    </source>
</evidence>
<dbReference type="RefSeq" id="WP_126040816.1">
    <property type="nucleotide sequence ID" value="NZ_CP034438.1"/>
</dbReference>
<feature type="signal peptide" evidence="5">
    <location>
        <begin position="1"/>
        <end position="23"/>
    </location>
</feature>
<proteinExistence type="inferred from homology"/>
<organism evidence="6 7">
    <name type="scientific">Flaviflexus salsibiostraticola</name>
    <dbReference type="NCBI Taxonomy" id="1282737"/>
    <lineage>
        <taxon>Bacteria</taxon>
        <taxon>Bacillati</taxon>
        <taxon>Actinomycetota</taxon>
        <taxon>Actinomycetes</taxon>
        <taxon>Actinomycetales</taxon>
        <taxon>Actinomycetaceae</taxon>
        <taxon>Flaviflexus</taxon>
    </lineage>
</organism>
<dbReference type="EMBL" id="CP034438">
    <property type="protein sequence ID" value="AZN30247.1"/>
    <property type="molecule type" value="Genomic_DNA"/>
</dbReference>
<comment type="similarity">
    <text evidence="2">Belongs to the bacterial solute-binding protein 1 family.</text>
</comment>
<keyword evidence="7" id="KW-1185">Reference proteome</keyword>
<dbReference type="InterPro" id="IPR050490">
    <property type="entry name" value="Bact_solute-bd_prot1"/>
</dbReference>
<dbReference type="InterPro" id="IPR006059">
    <property type="entry name" value="SBP"/>
</dbReference>
<accession>A0A3S8Z9P1</accession>
<keyword evidence="3" id="KW-0813">Transport</keyword>
<dbReference type="SUPFAM" id="SSF53850">
    <property type="entry name" value="Periplasmic binding protein-like II"/>
    <property type="match status" value="1"/>
</dbReference>
<dbReference type="Proteomes" id="UP000270021">
    <property type="component" value="Chromosome"/>
</dbReference>
<dbReference type="Pfam" id="PF01547">
    <property type="entry name" value="SBP_bac_1"/>
    <property type="match status" value="1"/>
</dbReference>
<dbReference type="Gene3D" id="3.40.190.10">
    <property type="entry name" value="Periplasmic binding protein-like II"/>
    <property type="match status" value="1"/>
</dbReference>
<name>A0A3S8Z9P1_9ACTO</name>
<dbReference type="PROSITE" id="PS51257">
    <property type="entry name" value="PROKAR_LIPOPROTEIN"/>
    <property type="match status" value="1"/>
</dbReference>
<evidence type="ECO:0000313" key="6">
    <source>
        <dbReference type="EMBL" id="AZN30247.1"/>
    </source>
</evidence>
<dbReference type="PANTHER" id="PTHR43649:SF31">
    <property type="entry name" value="SN-GLYCEROL-3-PHOSPHATE-BINDING PERIPLASMIC PROTEIN UGPB"/>
    <property type="match status" value="1"/>
</dbReference>
<keyword evidence="4 5" id="KW-0732">Signal</keyword>
<dbReference type="AlphaFoldDB" id="A0A3S8Z9P1"/>
<evidence type="ECO:0000313" key="7">
    <source>
        <dbReference type="Proteomes" id="UP000270021"/>
    </source>
</evidence>
<evidence type="ECO:0000256" key="4">
    <source>
        <dbReference type="ARBA" id="ARBA00022729"/>
    </source>
</evidence>
<dbReference type="KEGG" id="fsl:EJO69_07965"/>
<protein>
    <submittedName>
        <fullName evidence="6">Extracellular solute-binding protein</fullName>
    </submittedName>
</protein>
<sequence>MKRSAIALAAALTLGACSTPTSDDEAATPTDTPVTITFRLWDSSAVPAYRQSFEDFTAENPNVTVEIEVVEEDAYWPRVDADLGSGTMADVFWLNPATVVNLHRRDSLVPIDTRPDDWETALVELFTVEEGLWAVPQMWSSVALFYDRELFTDVDLRSEALTWAPDGGEGDTLIAAATELTVDENGRNAADDNFDPDSVVRYGFAADPDIRTAFIPFIHQAGGQFQDADGRFAFATDEGEQATQYLVDLIHEHGVSPSIDMADDEQLPALFADGEIALYQSDSDILGFIAREAEIDWAIAPIVGGPEGKISSLDGVAAAGNADSDHPEATALLLEWLGTAKGQEPLAAHGLAFPGNLRAQDTYVNHWAKQGVDVSVFIESSRHAITVSAHDLDIQPALEEIRSMRHRILAGEVPVAEGLQQAQRAGNDALGG</sequence>
<dbReference type="OrthoDB" id="1650177at2"/>
<evidence type="ECO:0000256" key="3">
    <source>
        <dbReference type="ARBA" id="ARBA00022448"/>
    </source>
</evidence>
<dbReference type="GO" id="GO:0030313">
    <property type="term" value="C:cell envelope"/>
    <property type="evidence" value="ECO:0007669"/>
    <property type="project" value="UniProtKB-SubCell"/>
</dbReference>
<gene>
    <name evidence="6" type="ORF">EJO69_07965</name>
</gene>
<comment type="subcellular location">
    <subcellularLocation>
        <location evidence="1">Cell envelope</location>
    </subcellularLocation>
</comment>
<evidence type="ECO:0000256" key="1">
    <source>
        <dbReference type="ARBA" id="ARBA00004196"/>
    </source>
</evidence>